<name>A0A371CI78_9APHY</name>
<gene>
    <name evidence="1" type="ORF">OH76DRAFT_1366875</name>
</gene>
<sequence length="121" mass="14064">MDSAYGLRGYELTAREWKILGQLCDVLKIFKDATMFFSRRTPNISSVIPAIDLIDQALTNGARDTALDPAIRKALGLAKRTLAWYYRMSDMSSTYQIAIVMNARHKTRYFEKQRWPKLWIK</sequence>
<dbReference type="OrthoDB" id="2792018at2759"/>
<reference evidence="1 2" key="1">
    <citation type="journal article" date="2018" name="Biotechnol. Biofuels">
        <title>Integrative visual omics of the white-rot fungus Polyporus brumalis exposes the biotechnological potential of its oxidative enzymes for delignifying raw plant biomass.</title>
        <authorList>
            <person name="Miyauchi S."/>
            <person name="Rancon A."/>
            <person name="Drula E."/>
            <person name="Hage H."/>
            <person name="Chaduli D."/>
            <person name="Favel A."/>
            <person name="Grisel S."/>
            <person name="Henrissat B."/>
            <person name="Herpoel-Gimbert I."/>
            <person name="Ruiz-Duenas F.J."/>
            <person name="Chevret D."/>
            <person name="Hainaut M."/>
            <person name="Lin J."/>
            <person name="Wang M."/>
            <person name="Pangilinan J."/>
            <person name="Lipzen A."/>
            <person name="Lesage-Meessen L."/>
            <person name="Navarro D."/>
            <person name="Riley R."/>
            <person name="Grigoriev I.V."/>
            <person name="Zhou S."/>
            <person name="Raouche S."/>
            <person name="Rosso M.N."/>
        </authorList>
    </citation>
    <scope>NUCLEOTIDE SEQUENCE [LARGE SCALE GENOMIC DNA]</scope>
    <source>
        <strain evidence="1 2">BRFM 1820</strain>
    </source>
</reference>
<proteinExistence type="predicted"/>
<evidence type="ECO:0000313" key="2">
    <source>
        <dbReference type="Proteomes" id="UP000256964"/>
    </source>
</evidence>
<evidence type="ECO:0000313" key="1">
    <source>
        <dbReference type="EMBL" id="RDX39998.1"/>
    </source>
</evidence>
<accession>A0A371CI78</accession>
<protein>
    <recommendedName>
        <fullName evidence="3">hAT-like transposase RNase-H fold domain-containing protein</fullName>
    </recommendedName>
</protein>
<dbReference type="STRING" id="139420.A0A371CI78"/>
<dbReference type="Proteomes" id="UP000256964">
    <property type="component" value="Unassembled WGS sequence"/>
</dbReference>
<dbReference type="AlphaFoldDB" id="A0A371CI78"/>
<dbReference type="EMBL" id="KZ857601">
    <property type="protein sequence ID" value="RDX39998.1"/>
    <property type="molecule type" value="Genomic_DNA"/>
</dbReference>
<organism evidence="1 2">
    <name type="scientific">Lentinus brumalis</name>
    <dbReference type="NCBI Taxonomy" id="2498619"/>
    <lineage>
        <taxon>Eukaryota</taxon>
        <taxon>Fungi</taxon>
        <taxon>Dikarya</taxon>
        <taxon>Basidiomycota</taxon>
        <taxon>Agaricomycotina</taxon>
        <taxon>Agaricomycetes</taxon>
        <taxon>Polyporales</taxon>
        <taxon>Polyporaceae</taxon>
        <taxon>Lentinus</taxon>
    </lineage>
</organism>
<evidence type="ECO:0008006" key="3">
    <source>
        <dbReference type="Google" id="ProtNLM"/>
    </source>
</evidence>
<keyword evidence="2" id="KW-1185">Reference proteome</keyword>